<comment type="caution">
    <text evidence="2">The sequence shown here is derived from an EMBL/GenBank/DDBJ whole genome shotgun (WGS) entry which is preliminary data.</text>
</comment>
<dbReference type="Pfam" id="PF13456">
    <property type="entry name" value="RVT_3"/>
    <property type="match status" value="1"/>
</dbReference>
<feature type="domain" description="RNase H type-1" evidence="1">
    <location>
        <begin position="88"/>
        <end position="161"/>
    </location>
</feature>
<keyword evidence="3" id="KW-1185">Reference proteome</keyword>
<dbReference type="Proteomes" id="UP001472677">
    <property type="component" value="Unassembled WGS sequence"/>
</dbReference>
<evidence type="ECO:0000259" key="1">
    <source>
        <dbReference type="Pfam" id="PF13456"/>
    </source>
</evidence>
<organism evidence="2 3">
    <name type="scientific">Hibiscus sabdariffa</name>
    <name type="common">roselle</name>
    <dbReference type="NCBI Taxonomy" id="183260"/>
    <lineage>
        <taxon>Eukaryota</taxon>
        <taxon>Viridiplantae</taxon>
        <taxon>Streptophyta</taxon>
        <taxon>Embryophyta</taxon>
        <taxon>Tracheophyta</taxon>
        <taxon>Spermatophyta</taxon>
        <taxon>Magnoliopsida</taxon>
        <taxon>eudicotyledons</taxon>
        <taxon>Gunneridae</taxon>
        <taxon>Pentapetalae</taxon>
        <taxon>rosids</taxon>
        <taxon>malvids</taxon>
        <taxon>Malvales</taxon>
        <taxon>Malvaceae</taxon>
        <taxon>Malvoideae</taxon>
        <taxon>Hibiscus</taxon>
    </lineage>
</organism>
<proteinExistence type="predicted"/>
<sequence length="164" mass="18618">MANMAKRDGDWIYHEALDELPSHIQFRLATTMNSSLAGVKDTLGCSMNVDKTFTVCSASKDMCAQANSGLHNSSRDQGRWYDPPFDHCDGNWLVDSSKDIRVCLVLEAELWRIYEGLHLARKHVGQQIVVEVDNAEASNLIRDSHRNTPRFIILHHIFSLLNHD</sequence>
<dbReference type="CDD" id="cd06222">
    <property type="entry name" value="RNase_H_like"/>
    <property type="match status" value="1"/>
</dbReference>
<evidence type="ECO:0000313" key="3">
    <source>
        <dbReference type="Proteomes" id="UP001472677"/>
    </source>
</evidence>
<protein>
    <recommendedName>
        <fullName evidence="1">RNase H type-1 domain-containing protein</fullName>
    </recommendedName>
</protein>
<dbReference type="InterPro" id="IPR002156">
    <property type="entry name" value="RNaseH_domain"/>
</dbReference>
<reference evidence="2 3" key="1">
    <citation type="journal article" date="2024" name="G3 (Bethesda)">
        <title>Genome assembly of Hibiscus sabdariffa L. provides insights into metabolisms of medicinal natural products.</title>
        <authorList>
            <person name="Kim T."/>
        </authorList>
    </citation>
    <scope>NUCLEOTIDE SEQUENCE [LARGE SCALE GENOMIC DNA]</scope>
    <source>
        <strain evidence="2">TK-2024</strain>
        <tissue evidence="2">Old leaves</tissue>
    </source>
</reference>
<dbReference type="EMBL" id="JBBPBM010000016">
    <property type="protein sequence ID" value="KAK8557783.1"/>
    <property type="molecule type" value="Genomic_DNA"/>
</dbReference>
<dbReference type="InterPro" id="IPR044730">
    <property type="entry name" value="RNase_H-like_dom_plant"/>
</dbReference>
<accession>A0ABR2ECD3</accession>
<name>A0ABR2ECD3_9ROSI</name>
<evidence type="ECO:0000313" key="2">
    <source>
        <dbReference type="EMBL" id="KAK8557783.1"/>
    </source>
</evidence>
<gene>
    <name evidence="2" type="ORF">V6N12_010007</name>
</gene>